<gene>
    <name evidence="2" type="ORF">M8H41_07900</name>
</gene>
<protein>
    <submittedName>
        <fullName evidence="2">Uncharacterized protein</fullName>
    </submittedName>
</protein>
<evidence type="ECO:0000313" key="3">
    <source>
        <dbReference type="Proteomes" id="UP001176021"/>
    </source>
</evidence>
<evidence type="ECO:0000256" key="1">
    <source>
        <dbReference type="SAM" id="MobiDB-lite"/>
    </source>
</evidence>
<name>A0ABT8QN52_9FIRM</name>
<organism evidence="2 3">
    <name type="scientific">Desulfosporosinus nitroreducens</name>
    <dbReference type="NCBI Taxonomy" id="2018668"/>
    <lineage>
        <taxon>Bacteria</taxon>
        <taxon>Bacillati</taxon>
        <taxon>Bacillota</taxon>
        <taxon>Clostridia</taxon>
        <taxon>Eubacteriales</taxon>
        <taxon>Desulfitobacteriaceae</taxon>
        <taxon>Desulfosporosinus</taxon>
    </lineage>
</organism>
<accession>A0ABT8QN52</accession>
<feature type="region of interest" description="Disordered" evidence="1">
    <location>
        <begin position="1"/>
        <end position="46"/>
    </location>
</feature>
<keyword evidence="3" id="KW-1185">Reference proteome</keyword>
<dbReference type="Proteomes" id="UP001176021">
    <property type="component" value="Unassembled WGS sequence"/>
</dbReference>
<sequence length="46" mass="5068">MNTFVGVHAKASADAEGQFRPGSHPALPRGWRNSFSIQRASERERG</sequence>
<proteinExistence type="predicted"/>
<reference evidence="2" key="1">
    <citation type="submission" date="2022-05" db="EMBL/GenBank/DDBJ databases">
        <title>Expanded diversity of anoxic marine methylotrophy in a Black Sea sulfate reducing microorganism.</title>
        <authorList>
            <person name="Fischer P.Q."/>
            <person name="Stams A.J.M."/>
            <person name="Villanueva L."/>
            <person name="Sousa D.Z."/>
        </authorList>
    </citation>
    <scope>NUCLEOTIDE SEQUENCE</scope>
    <source>
        <strain evidence="2">P130</strain>
    </source>
</reference>
<dbReference type="EMBL" id="JAMJEV010000005">
    <property type="protein sequence ID" value="MDO0822772.1"/>
    <property type="molecule type" value="Genomic_DNA"/>
</dbReference>
<evidence type="ECO:0000313" key="2">
    <source>
        <dbReference type="EMBL" id="MDO0822772.1"/>
    </source>
</evidence>
<comment type="caution">
    <text evidence="2">The sequence shown here is derived from an EMBL/GenBank/DDBJ whole genome shotgun (WGS) entry which is preliminary data.</text>
</comment>
<dbReference type="RefSeq" id="WP_301999369.1">
    <property type="nucleotide sequence ID" value="NZ_JAMJEV010000005.1"/>
</dbReference>